<dbReference type="Gene3D" id="3.40.850.10">
    <property type="entry name" value="Kinesin motor domain"/>
    <property type="match status" value="2"/>
</dbReference>
<evidence type="ECO:0000256" key="2">
    <source>
        <dbReference type="ARBA" id="ARBA00022490"/>
    </source>
</evidence>
<dbReference type="GO" id="GO:0005524">
    <property type="term" value="F:ATP binding"/>
    <property type="evidence" value="ECO:0007669"/>
    <property type="project" value="UniProtKB-KW"/>
</dbReference>
<accession>G0UCX3</accession>
<dbReference type="GO" id="GO:0007018">
    <property type="term" value="P:microtubule-based movement"/>
    <property type="evidence" value="ECO:0007669"/>
    <property type="project" value="InterPro"/>
</dbReference>
<comment type="caution">
    <text evidence="6">Lacks conserved residue(s) required for the propagation of feature annotation.</text>
</comment>
<dbReference type="PANTHER" id="PTHR47969">
    <property type="entry name" value="CHROMOSOME-ASSOCIATED KINESIN KIF4A-RELATED"/>
    <property type="match status" value="1"/>
</dbReference>
<dbReference type="EMBL" id="HE573027">
    <property type="protein sequence ID" value="CCC53683.1"/>
    <property type="molecule type" value="Genomic_DNA"/>
</dbReference>
<dbReference type="GO" id="GO:0007052">
    <property type="term" value="P:mitotic spindle organization"/>
    <property type="evidence" value="ECO:0007669"/>
    <property type="project" value="TreeGrafter"/>
</dbReference>
<evidence type="ECO:0000256" key="5">
    <source>
        <dbReference type="ARBA" id="ARBA00023054"/>
    </source>
</evidence>
<dbReference type="GO" id="GO:0051231">
    <property type="term" value="P:spindle elongation"/>
    <property type="evidence" value="ECO:0007669"/>
    <property type="project" value="TreeGrafter"/>
</dbReference>
<evidence type="ECO:0000313" key="9">
    <source>
        <dbReference type="EMBL" id="CCC53683.1"/>
    </source>
</evidence>
<dbReference type="GO" id="GO:0003777">
    <property type="term" value="F:microtubule motor activity"/>
    <property type="evidence" value="ECO:0007669"/>
    <property type="project" value="InterPro"/>
</dbReference>
<dbReference type="InterPro" id="IPR027640">
    <property type="entry name" value="Kinesin-like_fam"/>
</dbReference>
<dbReference type="GO" id="GO:0008017">
    <property type="term" value="F:microtubule binding"/>
    <property type="evidence" value="ECO:0007669"/>
    <property type="project" value="InterPro"/>
</dbReference>
<organism evidence="9">
    <name type="scientific">Trypanosoma vivax (strain Y486)</name>
    <dbReference type="NCBI Taxonomy" id="1055687"/>
    <lineage>
        <taxon>Eukaryota</taxon>
        <taxon>Discoba</taxon>
        <taxon>Euglenozoa</taxon>
        <taxon>Kinetoplastea</taxon>
        <taxon>Metakinetoplastina</taxon>
        <taxon>Trypanosomatida</taxon>
        <taxon>Trypanosomatidae</taxon>
        <taxon>Trypanosoma</taxon>
        <taxon>Duttonella</taxon>
    </lineage>
</organism>
<evidence type="ECO:0000259" key="8">
    <source>
        <dbReference type="PROSITE" id="PS50067"/>
    </source>
</evidence>
<name>G0UCX3_TRYVY</name>
<evidence type="ECO:0000256" key="4">
    <source>
        <dbReference type="ARBA" id="ARBA00022840"/>
    </source>
</evidence>
<keyword evidence="4" id="KW-0067">ATP-binding</keyword>
<dbReference type="AlphaFoldDB" id="G0UCX3"/>
<sequence length="620" mass="70349">MENGTSEPTQARVFVRVRPFSAAEAKVCPEDSPVPRETILWDDNRRLTVLDAANNFHPRRNGHFDVEKVLWSFVDEERPSTVVHMQKDVYDAMVAPALPRIVDGLNTAFCFMGSTGSGRAYSLYGEDVDSIHCGVLPRFVQEIFTAFKREKRENSTVVCFVEAIDVLPNDTYVDLLAKKRKSQSSGSSDFKIVQDPIEGTRLQGVTRVEAAKAADVMPILRQLSRGVSKRNACHTVMLRLVETFEFTDPEQADQVVTKSRRASVLFALLRNMPSAFHRCIDVAIERDSGENPMAKVPTRDTAFTKLFPDLLQHGFYLNFLCCVSPFYEHAREAMQTLTMATKLVKIKCHPRPVQDEALTEMRNLAAEVKNLKSEMMKQSESTQIVQHELNMRELALMKQETSHQQSLQRLRVVLDQLAMAKLAIKINISRTRMHRAMHKKLVTATNRTLEQAQTQKKEAELALKAREKEVVEINKRIKLLEGQLEKEKAETAAHEAAIEERQKRVEEMKEMRLFIAASNEERITILKKKALAETQASSASEQNEKEVEEVEEALKKASQRCAIIEPAFTLVQEEENKNNVKELEAEVQKLEKAISAIEAEIRLLRLQAEKKKAGCACTLM</sequence>
<comment type="similarity">
    <text evidence="6">Belongs to the TRAFAC class myosin-kinesin ATPase superfamily. Kinesin family.</text>
</comment>
<evidence type="ECO:0000256" key="3">
    <source>
        <dbReference type="ARBA" id="ARBA00022741"/>
    </source>
</evidence>
<comment type="subcellular location">
    <subcellularLocation>
        <location evidence="1">Cytoplasm</location>
    </subcellularLocation>
</comment>
<dbReference type="PANTHER" id="PTHR47969:SF15">
    <property type="entry name" value="CHROMOSOME-ASSOCIATED KINESIN KIF4A-RELATED"/>
    <property type="match status" value="1"/>
</dbReference>
<feature type="coiled-coil region" evidence="7">
    <location>
        <begin position="536"/>
        <end position="607"/>
    </location>
</feature>
<evidence type="ECO:0000256" key="7">
    <source>
        <dbReference type="SAM" id="Coils"/>
    </source>
</evidence>
<evidence type="ECO:0000256" key="6">
    <source>
        <dbReference type="PROSITE-ProRule" id="PRU00283"/>
    </source>
</evidence>
<dbReference type="OMA" id="CVSPFYE"/>
<dbReference type="VEuPathDB" id="TriTrypDB:TvY486_1111670"/>
<keyword evidence="2" id="KW-0963">Cytoplasm</keyword>
<dbReference type="InterPro" id="IPR036961">
    <property type="entry name" value="Kinesin_motor_dom_sf"/>
</dbReference>
<dbReference type="Pfam" id="PF00225">
    <property type="entry name" value="Kinesin"/>
    <property type="match status" value="1"/>
</dbReference>
<feature type="coiled-coil region" evidence="7">
    <location>
        <begin position="354"/>
        <end position="381"/>
    </location>
</feature>
<feature type="coiled-coil region" evidence="7">
    <location>
        <begin position="442"/>
        <end position="504"/>
    </location>
</feature>
<evidence type="ECO:0000256" key="1">
    <source>
        <dbReference type="ARBA" id="ARBA00004496"/>
    </source>
</evidence>
<keyword evidence="5 7" id="KW-0175">Coiled coil</keyword>
<dbReference type="InterPro" id="IPR027417">
    <property type="entry name" value="P-loop_NTPase"/>
</dbReference>
<dbReference type="InterPro" id="IPR001752">
    <property type="entry name" value="Kinesin_motor_dom"/>
</dbReference>
<dbReference type="SMART" id="SM00129">
    <property type="entry name" value="KISc"/>
    <property type="match status" value="1"/>
</dbReference>
<proteinExistence type="inferred from homology"/>
<gene>
    <name evidence="9" type="ORF">TVY486_1111670</name>
</gene>
<dbReference type="PROSITE" id="PS50067">
    <property type="entry name" value="KINESIN_MOTOR_2"/>
    <property type="match status" value="1"/>
</dbReference>
<reference evidence="9" key="1">
    <citation type="journal article" date="2012" name="Proc. Natl. Acad. Sci. U.S.A.">
        <title>Antigenic diversity is generated by distinct evolutionary mechanisms in African trypanosome species.</title>
        <authorList>
            <person name="Jackson A.P."/>
            <person name="Berry A."/>
            <person name="Aslett M."/>
            <person name="Allison H.C."/>
            <person name="Burton P."/>
            <person name="Vavrova-Anderson J."/>
            <person name="Brown R."/>
            <person name="Browne H."/>
            <person name="Corton N."/>
            <person name="Hauser H."/>
            <person name="Gamble J."/>
            <person name="Gilderthorp R."/>
            <person name="Marcello L."/>
            <person name="McQuillan J."/>
            <person name="Otto T.D."/>
            <person name="Quail M.A."/>
            <person name="Sanders M.J."/>
            <person name="van Tonder A."/>
            <person name="Ginger M.L."/>
            <person name="Field M.C."/>
            <person name="Barry J.D."/>
            <person name="Hertz-Fowler C."/>
            <person name="Berriman M."/>
        </authorList>
    </citation>
    <scope>NUCLEOTIDE SEQUENCE</scope>
    <source>
        <strain evidence="9">Y486</strain>
    </source>
</reference>
<dbReference type="GO" id="GO:0005875">
    <property type="term" value="C:microtubule associated complex"/>
    <property type="evidence" value="ECO:0007669"/>
    <property type="project" value="TreeGrafter"/>
</dbReference>
<keyword evidence="3" id="KW-0547">Nucleotide-binding</keyword>
<feature type="domain" description="Kinesin motor" evidence="8">
    <location>
        <begin position="10"/>
        <end position="222"/>
    </location>
</feature>
<dbReference type="GO" id="GO:0005737">
    <property type="term" value="C:cytoplasm"/>
    <property type="evidence" value="ECO:0007669"/>
    <property type="project" value="UniProtKB-SubCell"/>
</dbReference>
<protein>
    <submittedName>
        <fullName evidence="9">Putative kinesin-like protein</fullName>
    </submittedName>
</protein>
<dbReference type="SUPFAM" id="SSF52540">
    <property type="entry name" value="P-loop containing nucleoside triphosphate hydrolases"/>
    <property type="match status" value="1"/>
</dbReference>